<dbReference type="InterPro" id="IPR036457">
    <property type="entry name" value="PPM-type-like_dom_sf"/>
</dbReference>
<accession>A0A452YXT7</accession>
<dbReference type="AlphaFoldDB" id="A0A452YXT7"/>
<evidence type="ECO:0000256" key="4">
    <source>
        <dbReference type="ARBA" id="ARBA00047761"/>
    </source>
</evidence>
<dbReference type="EnsemblPlants" id="AET1Gv20564800.17">
    <property type="protein sequence ID" value="AET1Gv20564800.17"/>
    <property type="gene ID" value="AET1Gv20564800"/>
</dbReference>
<reference evidence="9" key="2">
    <citation type="journal article" date="2017" name="Nat. Plants">
        <title>The Aegilops tauschii genome reveals multiple impacts of transposons.</title>
        <authorList>
            <person name="Zhao G."/>
            <person name="Zou C."/>
            <person name="Li K."/>
            <person name="Wang K."/>
            <person name="Li T."/>
            <person name="Gao L."/>
            <person name="Zhang X."/>
            <person name="Wang H."/>
            <person name="Yang Z."/>
            <person name="Liu X."/>
            <person name="Jiang W."/>
            <person name="Mao L."/>
            <person name="Kong X."/>
            <person name="Jiao Y."/>
            <person name="Jia J."/>
        </authorList>
    </citation>
    <scope>NUCLEOTIDE SEQUENCE [LARGE SCALE GENOMIC DNA]</scope>
    <source>
        <strain evidence="9">cv. AL8/78</strain>
    </source>
</reference>
<dbReference type="SUPFAM" id="SSF81606">
    <property type="entry name" value="PP2C-like"/>
    <property type="match status" value="1"/>
</dbReference>
<dbReference type="PANTHER" id="PTHR47992">
    <property type="entry name" value="PROTEIN PHOSPHATASE"/>
    <property type="match status" value="1"/>
</dbReference>
<keyword evidence="6" id="KW-0812">Transmembrane</keyword>
<reference evidence="8" key="4">
    <citation type="submission" date="2019-03" db="UniProtKB">
        <authorList>
            <consortium name="EnsemblPlants"/>
        </authorList>
    </citation>
    <scope>IDENTIFICATION</scope>
</reference>
<feature type="transmembrane region" description="Helical" evidence="6">
    <location>
        <begin position="29"/>
        <end position="49"/>
    </location>
</feature>
<comment type="catalytic activity">
    <reaction evidence="5">
        <text>O-phospho-L-threonyl-[protein] + H2O = L-threonyl-[protein] + phosphate</text>
        <dbReference type="Rhea" id="RHEA:47004"/>
        <dbReference type="Rhea" id="RHEA-COMP:11060"/>
        <dbReference type="Rhea" id="RHEA-COMP:11605"/>
        <dbReference type="ChEBI" id="CHEBI:15377"/>
        <dbReference type="ChEBI" id="CHEBI:30013"/>
        <dbReference type="ChEBI" id="CHEBI:43474"/>
        <dbReference type="ChEBI" id="CHEBI:61977"/>
        <dbReference type="EC" id="3.1.3.16"/>
    </reaction>
</comment>
<evidence type="ECO:0000313" key="8">
    <source>
        <dbReference type="EnsemblPlants" id="AET1Gv20564800.17"/>
    </source>
</evidence>
<dbReference type="Gene3D" id="3.60.40.10">
    <property type="entry name" value="PPM-type phosphatase domain"/>
    <property type="match status" value="1"/>
</dbReference>
<feature type="domain" description="PPM-type phosphatase" evidence="7">
    <location>
        <begin position="39"/>
        <end position="314"/>
    </location>
</feature>
<reference evidence="9" key="1">
    <citation type="journal article" date="2014" name="Science">
        <title>Ancient hybridizations among the ancestral genomes of bread wheat.</title>
        <authorList>
            <consortium name="International Wheat Genome Sequencing Consortium,"/>
            <person name="Marcussen T."/>
            <person name="Sandve S.R."/>
            <person name="Heier L."/>
            <person name="Spannagl M."/>
            <person name="Pfeifer M."/>
            <person name="Jakobsen K.S."/>
            <person name="Wulff B.B."/>
            <person name="Steuernagel B."/>
            <person name="Mayer K.F."/>
            <person name="Olsen O.A."/>
        </authorList>
    </citation>
    <scope>NUCLEOTIDE SEQUENCE [LARGE SCALE GENOMIC DNA]</scope>
    <source>
        <strain evidence="9">cv. AL8/78</strain>
    </source>
</reference>
<evidence type="ECO:0000256" key="6">
    <source>
        <dbReference type="SAM" id="Phobius"/>
    </source>
</evidence>
<protein>
    <recommendedName>
        <fullName evidence="1">protein-serine/threonine phosphatase</fullName>
        <ecNumber evidence="1">3.1.3.16</ecNumber>
    </recommendedName>
</protein>
<organism evidence="8 9">
    <name type="scientific">Aegilops tauschii subsp. strangulata</name>
    <name type="common">Goatgrass</name>
    <dbReference type="NCBI Taxonomy" id="200361"/>
    <lineage>
        <taxon>Eukaryota</taxon>
        <taxon>Viridiplantae</taxon>
        <taxon>Streptophyta</taxon>
        <taxon>Embryophyta</taxon>
        <taxon>Tracheophyta</taxon>
        <taxon>Spermatophyta</taxon>
        <taxon>Magnoliopsida</taxon>
        <taxon>Liliopsida</taxon>
        <taxon>Poales</taxon>
        <taxon>Poaceae</taxon>
        <taxon>BOP clade</taxon>
        <taxon>Pooideae</taxon>
        <taxon>Triticodae</taxon>
        <taxon>Triticeae</taxon>
        <taxon>Triticinae</taxon>
        <taxon>Aegilops</taxon>
    </lineage>
</organism>
<dbReference type="PROSITE" id="PS51746">
    <property type="entry name" value="PPM_2"/>
    <property type="match status" value="1"/>
</dbReference>
<reference evidence="8" key="3">
    <citation type="journal article" date="2017" name="Nature">
        <title>Genome sequence of the progenitor of the wheat D genome Aegilops tauschii.</title>
        <authorList>
            <person name="Luo M.C."/>
            <person name="Gu Y.Q."/>
            <person name="Puiu D."/>
            <person name="Wang H."/>
            <person name="Twardziok S.O."/>
            <person name="Deal K.R."/>
            <person name="Huo N."/>
            <person name="Zhu T."/>
            <person name="Wang L."/>
            <person name="Wang Y."/>
            <person name="McGuire P.E."/>
            <person name="Liu S."/>
            <person name="Long H."/>
            <person name="Ramasamy R.K."/>
            <person name="Rodriguez J.C."/>
            <person name="Van S.L."/>
            <person name="Yuan L."/>
            <person name="Wang Z."/>
            <person name="Xia Z."/>
            <person name="Xiao L."/>
            <person name="Anderson O.D."/>
            <person name="Ouyang S."/>
            <person name="Liang Y."/>
            <person name="Zimin A.V."/>
            <person name="Pertea G."/>
            <person name="Qi P."/>
            <person name="Bennetzen J.L."/>
            <person name="Dai X."/>
            <person name="Dawson M.W."/>
            <person name="Muller H.G."/>
            <person name="Kugler K."/>
            <person name="Rivarola-Duarte L."/>
            <person name="Spannagl M."/>
            <person name="Mayer K.F.X."/>
            <person name="Lu F.H."/>
            <person name="Bevan M.W."/>
            <person name="Leroy P."/>
            <person name="Li P."/>
            <person name="You F.M."/>
            <person name="Sun Q."/>
            <person name="Liu Z."/>
            <person name="Lyons E."/>
            <person name="Wicker T."/>
            <person name="Salzberg S.L."/>
            <person name="Devos K.M."/>
            <person name="Dvorak J."/>
        </authorList>
    </citation>
    <scope>NUCLEOTIDE SEQUENCE [LARGE SCALE GENOMIC DNA]</scope>
    <source>
        <strain evidence="8">cv. AL8/78</strain>
    </source>
</reference>
<evidence type="ECO:0000313" key="9">
    <source>
        <dbReference type="Proteomes" id="UP000015105"/>
    </source>
</evidence>
<comment type="catalytic activity">
    <reaction evidence="4">
        <text>O-phospho-L-seryl-[protein] + H2O = L-seryl-[protein] + phosphate</text>
        <dbReference type="Rhea" id="RHEA:20629"/>
        <dbReference type="Rhea" id="RHEA-COMP:9863"/>
        <dbReference type="Rhea" id="RHEA-COMP:11604"/>
        <dbReference type="ChEBI" id="CHEBI:15377"/>
        <dbReference type="ChEBI" id="CHEBI:29999"/>
        <dbReference type="ChEBI" id="CHEBI:43474"/>
        <dbReference type="ChEBI" id="CHEBI:83421"/>
        <dbReference type="EC" id="3.1.3.16"/>
    </reaction>
</comment>
<keyword evidence="2" id="KW-0378">Hydrolase</keyword>
<reference evidence="8" key="5">
    <citation type="journal article" date="2021" name="G3 (Bethesda)">
        <title>Aegilops tauschii genome assembly Aet v5.0 features greater sequence contiguity and improved annotation.</title>
        <authorList>
            <person name="Wang L."/>
            <person name="Zhu T."/>
            <person name="Rodriguez J.C."/>
            <person name="Deal K.R."/>
            <person name="Dubcovsky J."/>
            <person name="McGuire P.E."/>
            <person name="Lux T."/>
            <person name="Spannagl M."/>
            <person name="Mayer K.F.X."/>
            <person name="Baldrich P."/>
            <person name="Meyers B.C."/>
            <person name="Huo N."/>
            <person name="Gu Y.Q."/>
            <person name="Zhou H."/>
            <person name="Devos K.M."/>
            <person name="Bennetzen J.L."/>
            <person name="Unver T."/>
            <person name="Budak H."/>
            <person name="Gulick P.J."/>
            <person name="Galiba G."/>
            <person name="Kalapos B."/>
            <person name="Nelson D.R."/>
            <person name="Li P."/>
            <person name="You F.M."/>
            <person name="Luo M.C."/>
            <person name="Dvorak J."/>
        </authorList>
    </citation>
    <scope>NUCLEOTIDE SEQUENCE [LARGE SCALE GENOMIC DNA]</scope>
    <source>
        <strain evidence="8">cv. AL8/78</strain>
    </source>
</reference>
<evidence type="ECO:0000256" key="5">
    <source>
        <dbReference type="ARBA" id="ARBA00048336"/>
    </source>
</evidence>
<dbReference type="Pfam" id="PF00481">
    <property type="entry name" value="PP2C"/>
    <property type="match status" value="1"/>
</dbReference>
<proteinExistence type="predicted"/>
<keyword evidence="6" id="KW-1133">Transmembrane helix</keyword>
<dbReference type="Gramene" id="AET1Gv20564800.17">
    <property type="protein sequence ID" value="AET1Gv20564800.17"/>
    <property type="gene ID" value="AET1Gv20564800"/>
</dbReference>
<dbReference type="SMART" id="SM00332">
    <property type="entry name" value="PP2Cc"/>
    <property type="match status" value="1"/>
</dbReference>
<evidence type="ECO:0000259" key="7">
    <source>
        <dbReference type="PROSITE" id="PS51746"/>
    </source>
</evidence>
<evidence type="ECO:0000256" key="3">
    <source>
        <dbReference type="ARBA" id="ARBA00022912"/>
    </source>
</evidence>
<dbReference type="CDD" id="cd00143">
    <property type="entry name" value="PP2Cc"/>
    <property type="match status" value="1"/>
</dbReference>
<sequence>MHSKFAPIISIFSFLLDFDKKKRFQYCRFFSISYGSVCLCVFFSIQGYGCQDDTIFCGVFDGHGQWGHYVAKAVRESLPQQLLCRWQEAVALTSLIDGEKRLGDCQFDLLRQSYLAAAAAVDEELRRSRRLDAVNSGCTALSIVKQGDLMVVANVGDSRAVLATTSDDGDVTAVQLTVDFKPDLPQEKARIIQCEGRVHCLDDEPGVHRVWVPHRDAPGLAMSRAFGDYCVKDYGVISAPEVTQRRITARDQFVILATDGVWDVLSNEEAVRIVAATPDREKAAKRLVECAVRGWRRKRRGVAVDDCSAVCLFFHSPAP</sequence>
<keyword evidence="3" id="KW-0904">Protein phosphatase</keyword>
<keyword evidence="9" id="KW-1185">Reference proteome</keyword>
<evidence type="ECO:0000256" key="2">
    <source>
        <dbReference type="ARBA" id="ARBA00022801"/>
    </source>
</evidence>
<dbReference type="GO" id="GO:0004722">
    <property type="term" value="F:protein serine/threonine phosphatase activity"/>
    <property type="evidence" value="ECO:0007669"/>
    <property type="project" value="UniProtKB-EC"/>
</dbReference>
<dbReference type="Proteomes" id="UP000015105">
    <property type="component" value="Chromosome 1D"/>
</dbReference>
<evidence type="ECO:0000256" key="1">
    <source>
        <dbReference type="ARBA" id="ARBA00013081"/>
    </source>
</evidence>
<name>A0A452YXT7_AEGTS</name>
<dbReference type="InterPro" id="IPR001932">
    <property type="entry name" value="PPM-type_phosphatase-like_dom"/>
</dbReference>
<dbReference type="EC" id="3.1.3.16" evidence="1"/>
<keyword evidence="6" id="KW-0472">Membrane</keyword>
<dbReference type="InterPro" id="IPR015655">
    <property type="entry name" value="PP2C"/>
</dbReference>